<proteinExistence type="predicted"/>
<name>A0A1Y1XDA5_9FUNG</name>
<accession>A0A1Y1XDA5</accession>
<organism evidence="1 2">
    <name type="scientific">Anaeromyces robustus</name>
    <dbReference type="NCBI Taxonomy" id="1754192"/>
    <lineage>
        <taxon>Eukaryota</taxon>
        <taxon>Fungi</taxon>
        <taxon>Fungi incertae sedis</taxon>
        <taxon>Chytridiomycota</taxon>
        <taxon>Chytridiomycota incertae sedis</taxon>
        <taxon>Neocallimastigomycetes</taxon>
        <taxon>Neocallimastigales</taxon>
        <taxon>Neocallimastigaceae</taxon>
        <taxon>Anaeromyces</taxon>
    </lineage>
</organism>
<protein>
    <submittedName>
        <fullName evidence="1">Uncharacterized protein</fullName>
    </submittedName>
</protein>
<reference evidence="1 2" key="2">
    <citation type="submission" date="2016-08" db="EMBL/GenBank/DDBJ databases">
        <title>Pervasive Adenine N6-methylation of Active Genes in Fungi.</title>
        <authorList>
            <consortium name="DOE Joint Genome Institute"/>
            <person name="Mondo S.J."/>
            <person name="Dannebaum R.O."/>
            <person name="Kuo R.C."/>
            <person name="Labutti K."/>
            <person name="Haridas S."/>
            <person name="Kuo A."/>
            <person name="Salamov A."/>
            <person name="Ahrendt S.R."/>
            <person name="Lipzen A."/>
            <person name="Sullivan W."/>
            <person name="Andreopoulos W.B."/>
            <person name="Clum A."/>
            <person name="Lindquist E."/>
            <person name="Daum C."/>
            <person name="Ramamoorthy G.K."/>
            <person name="Gryganskyi A."/>
            <person name="Culley D."/>
            <person name="Magnuson J.K."/>
            <person name="James T.Y."/>
            <person name="O'Malley M.A."/>
            <person name="Stajich J.E."/>
            <person name="Spatafora J.W."/>
            <person name="Visel A."/>
            <person name="Grigoriev I.V."/>
        </authorList>
    </citation>
    <scope>NUCLEOTIDE SEQUENCE [LARGE SCALE GENOMIC DNA]</scope>
    <source>
        <strain evidence="1 2">S4</strain>
    </source>
</reference>
<comment type="caution">
    <text evidence="1">The sequence shown here is derived from an EMBL/GenBank/DDBJ whole genome shotgun (WGS) entry which is preliminary data.</text>
</comment>
<reference evidence="1 2" key="1">
    <citation type="submission" date="2016-08" db="EMBL/GenBank/DDBJ databases">
        <title>A Parts List for Fungal Cellulosomes Revealed by Comparative Genomics.</title>
        <authorList>
            <consortium name="DOE Joint Genome Institute"/>
            <person name="Haitjema C.H."/>
            <person name="Gilmore S.P."/>
            <person name="Henske J.K."/>
            <person name="Solomon K.V."/>
            <person name="De Groot R."/>
            <person name="Kuo A."/>
            <person name="Mondo S.J."/>
            <person name="Salamov A.A."/>
            <person name="Labutti K."/>
            <person name="Zhao Z."/>
            <person name="Chiniquy J."/>
            <person name="Barry K."/>
            <person name="Brewer H.M."/>
            <person name="Purvine S.O."/>
            <person name="Wright A.T."/>
            <person name="Boxma B."/>
            <person name="Van Alen T."/>
            <person name="Hackstein J.H."/>
            <person name="Baker S.E."/>
            <person name="Grigoriev I.V."/>
            <person name="O'Malley M.A."/>
        </authorList>
    </citation>
    <scope>NUCLEOTIDE SEQUENCE [LARGE SCALE GENOMIC DNA]</scope>
    <source>
        <strain evidence="1 2">S4</strain>
    </source>
</reference>
<sequence length="115" mass="13243">MVKAKVIKYTVKTLLERLAVAANKKKEVELVEVYCDNALRSLGEKLGEIVVNGRKTYLPLDKVCISMEQFKDELVAMEYWPKISGCCQYNKINNNNNNDNDNNFSRRLLLKLTNN</sequence>
<dbReference type="AlphaFoldDB" id="A0A1Y1XDA5"/>
<dbReference type="EMBL" id="MCFG01000067">
    <property type="protein sequence ID" value="ORX83705.1"/>
    <property type="molecule type" value="Genomic_DNA"/>
</dbReference>
<evidence type="ECO:0000313" key="2">
    <source>
        <dbReference type="Proteomes" id="UP000193944"/>
    </source>
</evidence>
<evidence type="ECO:0000313" key="1">
    <source>
        <dbReference type="EMBL" id="ORX83705.1"/>
    </source>
</evidence>
<gene>
    <name evidence="1" type="ORF">BCR32DRAFT_277781</name>
</gene>
<dbReference type="Proteomes" id="UP000193944">
    <property type="component" value="Unassembled WGS sequence"/>
</dbReference>
<keyword evidence="2" id="KW-1185">Reference proteome</keyword>